<dbReference type="Proteomes" id="UP000608345">
    <property type="component" value="Unassembled WGS sequence"/>
</dbReference>
<dbReference type="EMBL" id="BMYS01000002">
    <property type="protein sequence ID" value="GGW77668.1"/>
    <property type="molecule type" value="Genomic_DNA"/>
</dbReference>
<dbReference type="Gene3D" id="1.20.120.520">
    <property type="entry name" value="nmb1532 protein domain like"/>
    <property type="match status" value="1"/>
</dbReference>
<proteinExistence type="predicted"/>
<gene>
    <name evidence="6" type="ORF">GCM10011450_04330</name>
</gene>
<comment type="subcellular location">
    <subcellularLocation>
        <location evidence="1">Cytoplasm</location>
    </subcellularLocation>
</comment>
<dbReference type="RefSeq" id="WP_229793857.1">
    <property type="nucleotide sequence ID" value="NZ_BAABFY010000057.1"/>
</dbReference>
<keyword evidence="3" id="KW-0479">Metal-binding</keyword>
<sequence>MSVLLKSKMESDHVPSILQRLKLGSEEPDVLIPYIQINFHDKHRAQLPALIELSRKIEMVHEDDPECPAGLADVLTSIWQELDSHMLKEENVLFPMLSKGMKDMAKAPISVMLLEHEQHEEGVDRLLKLTKNLFLPDSACGSWEKLYSGIGEFIEDLRLHLALENQVLFK</sequence>
<name>A0A918JIK0_9BURK</name>
<evidence type="ECO:0000313" key="7">
    <source>
        <dbReference type="Proteomes" id="UP000608345"/>
    </source>
</evidence>
<dbReference type="GO" id="GO:0005737">
    <property type="term" value="C:cytoplasm"/>
    <property type="evidence" value="ECO:0007669"/>
    <property type="project" value="UniProtKB-SubCell"/>
</dbReference>
<reference evidence="6" key="2">
    <citation type="submission" date="2020-09" db="EMBL/GenBank/DDBJ databases">
        <authorList>
            <person name="Sun Q."/>
            <person name="Kim S."/>
        </authorList>
    </citation>
    <scope>NUCLEOTIDE SEQUENCE</scope>
    <source>
        <strain evidence="6">KCTC 23732</strain>
    </source>
</reference>
<protein>
    <recommendedName>
        <fullName evidence="5">Hemerythrin-like domain-containing protein</fullName>
    </recommendedName>
</protein>
<dbReference type="InterPro" id="IPR012312">
    <property type="entry name" value="Hemerythrin-like"/>
</dbReference>
<keyword evidence="7" id="KW-1185">Reference proteome</keyword>
<keyword evidence="4" id="KW-0408">Iron</keyword>
<dbReference type="Pfam" id="PF01814">
    <property type="entry name" value="Hemerythrin"/>
    <property type="match status" value="1"/>
</dbReference>
<dbReference type="CDD" id="cd12108">
    <property type="entry name" value="Hr-like"/>
    <property type="match status" value="1"/>
</dbReference>
<dbReference type="PANTHER" id="PTHR36438">
    <property type="entry name" value="IRON-SULFUR CLUSTER REPAIR PROTEIN YTFE"/>
    <property type="match status" value="1"/>
</dbReference>
<evidence type="ECO:0000256" key="3">
    <source>
        <dbReference type="ARBA" id="ARBA00022723"/>
    </source>
</evidence>
<keyword evidence="2" id="KW-0963">Cytoplasm</keyword>
<accession>A0A918JIK0</accession>
<dbReference type="AlphaFoldDB" id="A0A918JIK0"/>
<evidence type="ECO:0000256" key="2">
    <source>
        <dbReference type="ARBA" id="ARBA00022490"/>
    </source>
</evidence>
<dbReference type="InterPro" id="IPR019903">
    <property type="entry name" value="RIC_family"/>
</dbReference>
<evidence type="ECO:0000256" key="4">
    <source>
        <dbReference type="ARBA" id="ARBA00023004"/>
    </source>
</evidence>
<dbReference type="PANTHER" id="PTHR36438:SF1">
    <property type="entry name" value="IRON-SULFUR CLUSTER REPAIR PROTEIN YTFE"/>
    <property type="match status" value="1"/>
</dbReference>
<evidence type="ECO:0000259" key="5">
    <source>
        <dbReference type="Pfam" id="PF01814"/>
    </source>
</evidence>
<evidence type="ECO:0000256" key="1">
    <source>
        <dbReference type="ARBA" id="ARBA00004496"/>
    </source>
</evidence>
<feature type="domain" description="Hemerythrin-like" evidence="5">
    <location>
        <begin position="39"/>
        <end position="169"/>
    </location>
</feature>
<organism evidence="6 7">
    <name type="scientific">Advenella faeciporci</name>
    <dbReference type="NCBI Taxonomy" id="797535"/>
    <lineage>
        <taxon>Bacteria</taxon>
        <taxon>Pseudomonadati</taxon>
        <taxon>Pseudomonadota</taxon>
        <taxon>Betaproteobacteria</taxon>
        <taxon>Burkholderiales</taxon>
        <taxon>Alcaligenaceae</taxon>
    </lineage>
</organism>
<reference evidence="6" key="1">
    <citation type="journal article" date="2014" name="Int. J. Syst. Evol. Microbiol.">
        <title>Complete genome sequence of Corynebacterium casei LMG S-19264T (=DSM 44701T), isolated from a smear-ripened cheese.</title>
        <authorList>
            <consortium name="US DOE Joint Genome Institute (JGI-PGF)"/>
            <person name="Walter F."/>
            <person name="Albersmeier A."/>
            <person name="Kalinowski J."/>
            <person name="Ruckert C."/>
        </authorList>
    </citation>
    <scope>NUCLEOTIDE SEQUENCE</scope>
    <source>
        <strain evidence="6">KCTC 23732</strain>
    </source>
</reference>
<evidence type="ECO:0000313" key="6">
    <source>
        <dbReference type="EMBL" id="GGW77668.1"/>
    </source>
</evidence>
<comment type="caution">
    <text evidence="6">The sequence shown here is derived from an EMBL/GenBank/DDBJ whole genome shotgun (WGS) entry which is preliminary data.</text>
</comment>
<dbReference type="GO" id="GO:0046872">
    <property type="term" value="F:metal ion binding"/>
    <property type="evidence" value="ECO:0007669"/>
    <property type="project" value="UniProtKB-KW"/>
</dbReference>